<dbReference type="SUPFAM" id="SSF111384">
    <property type="entry name" value="OmpH-like"/>
    <property type="match status" value="1"/>
</dbReference>
<evidence type="ECO:0000256" key="1">
    <source>
        <dbReference type="ARBA" id="ARBA00009091"/>
    </source>
</evidence>
<dbReference type="InterPro" id="IPR024930">
    <property type="entry name" value="Skp_dom_sf"/>
</dbReference>
<evidence type="ECO:0000256" key="4">
    <source>
        <dbReference type="SAM" id="Phobius"/>
    </source>
</evidence>
<protein>
    <submittedName>
        <fullName evidence="5">Periplasmic chaperone for outer membrane proteins Skp</fullName>
    </submittedName>
</protein>
<evidence type="ECO:0000313" key="6">
    <source>
        <dbReference type="Proteomes" id="UP000184048"/>
    </source>
</evidence>
<comment type="similarity">
    <text evidence="1">Belongs to the Skp family.</text>
</comment>
<dbReference type="Proteomes" id="UP000184048">
    <property type="component" value="Unassembled WGS sequence"/>
</dbReference>
<keyword evidence="6" id="KW-1185">Reference proteome</keyword>
<dbReference type="PANTHER" id="PTHR35089:SF1">
    <property type="entry name" value="CHAPERONE PROTEIN SKP"/>
    <property type="match status" value="1"/>
</dbReference>
<keyword evidence="4" id="KW-0812">Transmembrane</keyword>
<dbReference type="EMBL" id="FQUU01000016">
    <property type="protein sequence ID" value="SHF70940.1"/>
    <property type="molecule type" value="Genomic_DNA"/>
</dbReference>
<sequence>MLNQDNILKITLVNCFTIQLPLSAFASDHILFCKKIRMKNGLLIFNVILLILVGVLFYLHFSSNGNKEKRVLSQSTLKTDPAGNDFRIAYFELDSITNSFSMVKDIKNDLNREEEKMNGEMNQWQKRYNDKLQQYQSQAQQMNQVQSENANRDMLQMQETIRNKKQELDQKYQNLYMQKMQDVKIKIENFLKEYNKSKGYSYIFAYEPGFIYYRDTMFNITADLVKGLNEQYSKKK</sequence>
<dbReference type="GO" id="GO:0050821">
    <property type="term" value="P:protein stabilization"/>
    <property type="evidence" value="ECO:0007669"/>
    <property type="project" value="TreeGrafter"/>
</dbReference>
<keyword evidence="4" id="KW-1133">Transmembrane helix</keyword>
<dbReference type="InterPro" id="IPR005632">
    <property type="entry name" value="Chaperone_Skp"/>
</dbReference>
<keyword evidence="2" id="KW-0732">Signal</keyword>
<evidence type="ECO:0000256" key="3">
    <source>
        <dbReference type="SAM" id="Coils"/>
    </source>
</evidence>
<evidence type="ECO:0000313" key="5">
    <source>
        <dbReference type="EMBL" id="SHF70940.1"/>
    </source>
</evidence>
<keyword evidence="4" id="KW-0472">Membrane</keyword>
<accession>A0A1M5DVJ0</accession>
<gene>
    <name evidence="5" type="ORF">SAMN02745131_03355</name>
</gene>
<organism evidence="5 6">
    <name type="scientific">Flavisolibacter ginsengisoli DSM 18119</name>
    <dbReference type="NCBI Taxonomy" id="1121884"/>
    <lineage>
        <taxon>Bacteria</taxon>
        <taxon>Pseudomonadati</taxon>
        <taxon>Bacteroidota</taxon>
        <taxon>Chitinophagia</taxon>
        <taxon>Chitinophagales</taxon>
        <taxon>Chitinophagaceae</taxon>
        <taxon>Flavisolibacter</taxon>
    </lineage>
</organism>
<name>A0A1M5DVJ0_9BACT</name>
<dbReference type="Gene3D" id="3.30.910.20">
    <property type="entry name" value="Skp domain"/>
    <property type="match status" value="1"/>
</dbReference>
<feature type="coiled-coil region" evidence="3">
    <location>
        <begin position="103"/>
        <end position="178"/>
    </location>
</feature>
<proteinExistence type="inferred from homology"/>
<feature type="transmembrane region" description="Helical" evidence="4">
    <location>
        <begin position="42"/>
        <end position="61"/>
    </location>
</feature>
<keyword evidence="3" id="KW-0175">Coiled coil</keyword>
<evidence type="ECO:0000256" key="2">
    <source>
        <dbReference type="ARBA" id="ARBA00022729"/>
    </source>
</evidence>
<dbReference type="GO" id="GO:0051082">
    <property type="term" value="F:unfolded protein binding"/>
    <property type="evidence" value="ECO:0007669"/>
    <property type="project" value="InterPro"/>
</dbReference>
<reference evidence="5 6" key="1">
    <citation type="submission" date="2016-11" db="EMBL/GenBank/DDBJ databases">
        <authorList>
            <person name="Jaros S."/>
            <person name="Januszkiewicz K."/>
            <person name="Wedrychowicz H."/>
        </authorList>
    </citation>
    <scope>NUCLEOTIDE SEQUENCE [LARGE SCALE GENOMIC DNA]</scope>
    <source>
        <strain evidence="5 6">DSM 18119</strain>
    </source>
</reference>
<dbReference type="STRING" id="1121884.SAMN02745131_03355"/>
<dbReference type="GO" id="GO:0005829">
    <property type="term" value="C:cytosol"/>
    <property type="evidence" value="ECO:0007669"/>
    <property type="project" value="TreeGrafter"/>
</dbReference>
<dbReference type="SMART" id="SM00935">
    <property type="entry name" value="OmpH"/>
    <property type="match status" value="1"/>
</dbReference>
<dbReference type="AlphaFoldDB" id="A0A1M5DVJ0"/>
<dbReference type="Pfam" id="PF03938">
    <property type="entry name" value="OmpH"/>
    <property type="match status" value="1"/>
</dbReference>
<dbReference type="PANTHER" id="PTHR35089">
    <property type="entry name" value="CHAPERONE PROTEIN SKP"/>
    <property type="match status" value="1"/>
</dbReference>
<dbReference type="OrthoDB" id="1493259at2"/>